<evidence type="ECO:0000313" key="18">
    <source>
        <dbReference type="EMBL" id="CBW26089.1"/>
    </source>
</evidence>
<dbReference type="OrthoDB" id="5287110at2"/>
<accession>E1WYZ2</accession>
<dbReference type="KEGG" id="bmx:BMS_1212"/>
<keyword evidence="9" id="KW-0378">Hydrolase</keyword>
<dbReference type="Gene3D" id="2.60.40.1730">
    <property type="entry name" value="tricorn interacting facor f3 domain"/>
    <property type="match status" value="1"/>
</dbReference>
<dbReference type="GO" id="GO:0016285">
    <property type="term" value="F:alanyl aminopeptidase activity"/>
    <property type="evidence" value="ECO:0007669"/>
    <property type="project" value="UniProtKB-EC"/>
</dbReference>
<keyword evidence="11" id="KW-0482">Metalloprotease</keyword>
<keyword evidence="6 18" id="KW-0031">Aminopeptidase</keyword>
<dbReference type="GO" id="GO:0008270">
    <property type="term" value="F:zinc ion binding"/>
    <property type="evidence" value="ECO:0007669"/>
    <property type="project" value="InterPro"/>
</dbReference>
<dbReference type="CDD" id="cd09600">
    <property type="entry name" value="M1_APN"/>
    <property type="match status" value="1"/>
</dbReference>
<evidence type="ECO:0000256" key="7">
    <source>
        <dbReference type="ARBA" id="ARBA00022670"/>
    </source>
</evidence>
<evidence type="ECO:0000256" key="6">
    <source>
        <dbReference type="ARBA" id="ARBA00022438"/>
    </source>
</evidence>
<feature type="domain" description="Aminopeptidase N-like N-terminal" evidence="17">
    <location>
        <begin position="26"/>
        <end position="192"/>
    </location>
</feature>
<dbReference type="Gene3D" id="2.60.40.1840">
    <property type="match status" value="1"/>
</dbReference>
<dbReference type="InterPro" id="IPR027268">
    <property type="entry name" value="Peptidase_M4/M1_CTD_sf"/>
</dbReference>
<dbReference type="RefSeq" id="WP_014243873.1">
    <property type="nucleotide sequence ID" value="NC_016620.1"/>
</dbReference>
<evidence type="ECO:0000256" key="11">
    <source>
        <dbReference type="ARBA" id="ARBA00023049"/>
    </source>
</evidence>
<dbReference type="InterPro" id="IPR038438">
    <property type="entry name" value="PepN_Ig-like_sf"/>
</dbReference>
<dbReference type="FunFam" id="2.60.40.1730:FF:000005">
    <property type="entry name" value="Aminopeptidase N"/>
    <property type="match status" value="1"/>
</dbReference>
<dbReference type="PANTHER" id="PTHR46322">
    <property type="entry name" value="PUROMYCIN-SENSITIVE AMINOPEPTIDASE"/>
    <property type="match status" value="1"/>
</dbReference>
<dbReference type="InterPro" id="IPR012779">
    <property type="entry name" value="Peptidase_M1_pepN"/>
</dbReference>
<keyword evidence="8" id="KW-0479">Metal-binding</keyword>
<dbReference type="GO" id="GO:0008237">
    <property type="term" value="F:metallopeptidase activity"/>
    <property type="evidence" value="ECO:0007669"/>
    <property type="project" value="UniProtKB-KW"/>
</dbReference>
<comment type="function">
    <text evidence="13">Aminopeptidase N is involved in the degradation of intracellular peptides generated by protein breakdown during normal growth as well as in response to nutrient starvation.</text>
</comment>
<dbReference type="EC" id="3.4.11.2" evidence="4"/>
<dbReference type="SUPFAM" id="SSF55486">
    <property type="entry name" value="Metalloproteases ('zincins'), catalytic domain"/>
    <property type="match status" value="1"/>
</dbReference>
<comment type="cofactor">
    <cofactor evidence="2">
        <name>Zn(2+)</name>
        <dbReference type="ChEBI" id="CHEBI:29105"/>
    </cofactor>
</comment>
<dbReference type="eggNOG" id="COG0308">
    <property type="taxonomic scope" value="Bacteria"/>
</dbReference>
<dbReference type="Pfam" id="PF11940">
    <property type="entry name" value="DUF3458"/>
    <property type="match status" value="1"/>
</dbReference>
<dbReference type="FunFam" id="2.60.40.1840:FF:000001">
    <property type="entry name" value="Aminopeptidase N"/>
    <property type="match status" value="1"/>
</dbReference>
<dbReference type="Pfam" id="PF01433">
    <property type="entry name" value="Peptidase_M1"/>
    <property type="match status" value="1"/>
</dbReference>
<keyword evidence="7" id="KW-0645">Protease</keyword>
<dbReference type="InterPro" id="IPR037144">
    <property type="entry name" value="Peptidase_M1_pepN_C_sf"/>
</dbReference>
<comment type="similarity">
    <text evidence="3">Belongs to the peptidase M1 family.</text>
</comment>
<feature type="domain" description="Peptidase M1 alanyl aminopeptidase Ig-like fold" evidence="15">
    <location>
        <begin position="451"/>
        <end position="557"/>
    </location>
</feature>
<evidence type="ECO:0000256" key="3">
    <source>
        <dbReference type="ARBA" id="ARBA00010136"/>
    </source>
</evidence>
<evidence type="ECO:0000259" key="14">
    <source>
        <dbReference type="Pfam" id="PF01433"/>
    </source>
</evidence>
<dbReference type="PANTHER" id="PTHR46322:SF1">
    <property type="entry name" value="PUROMYCIN-SENSITIVE AMINOPEPTIDASE"/>
    <property type="match status" value="1"/>
</dbReference>
<reference evidence="19" key="1">
    <citation type="journal article" date="2013" name="ISME J.">
        <title>A small predatory core genome in the divergent marine Bacteriovorax marinus SJ and the terrestrial Bdellovibrio bacteriovorus.</title>
        <authorList>
            <person name="Crossman L.C."/>
            <person name="Chen H."/>
            <person name="Cerdeno-Tarraga A.M."/>
            <person name="Brooks K."/>
            <person name="Quail M.A."/>
            <person name="Pineiro S.A."/>
            <person name="Hobley L."/>
            <person name="Sockett R.E."/>
            <person name="Bentley S.D."/>
            <person name="Parkhill J."/>
            <person name="Williams H.N."/>
            <person name="Stine O.C."/>
        </authorList>
    </citation>
    <scope>NUCLEOTIDE SEQUENCE [LARGE SCALE GENOMIC DNA]</scope>
    <source>
        <strain evidence="19">ATCC BAA-682 / DSM 15412 / SJ</strain>
    </source>
</reference>
<evidence type="ECO:0000259" key="17">
    <source>
        <dbReference type="Pfam" id="PF17900"/>
    </source>
</evidence>
<evidence type="ECO:0000256" key="5">
    <source>
        <dbReference type="ARBA" id="ARBA00015611"/>
    </source>
</evidence>
<dbReference type="STRING" id="862908.BMS_1212"/>
<dbReference type="InterPro" id="IPR024601">
    <property type="entry name" value="Peptidase_M1_pepN_C"/>
</dbReference>
<feature type="domain" description="Peptidase M1 alanyl aminopeptidase C-terminal" evidence="16">
    <location>
        <begin position="563"/>
        <end position="882"/>
    </location>
</feature>
<dbReference type="GO" id="GO:0006508">
    <property type="term" value="P:proteolysis"/>
    <property type="evidence" value="ECO:0007669"/>
    <property type="project" value="UniProtKB-KW"/>
</dbReference>
<dbReference type="Proteomes" id="UP000008963">
    <property type="component" value="Chromosome"/>
</dbReference>
<comment type="catalytic activity">
    <reaction evidence="1">
        <text>Release of an N-terminal amino acid, Xaa-|-Yaa- from a peptide, amide or arylamide. Xaa is preferably Ala, but may be most amino acids including Pro (slow action). When a terminal hydrophobic residue is followed by a prolyl residue, the two may be released as an intact Xaa-Pro dipeptide.</text>
        <dbReference type="EC" id="3.4.11.2"/>
    </reaction>
</comment>
<dbReference type="InterPro" id="IPR035414">
    <property type="entry name" value="Peptidase_M1_pepN_Ig-like"/>
</dbReference>
<evidence type="ECO:0000256" key="13">
    <source>
        <dbReference type="ARBA" id="ARBA00059739"/>
    </source>
</evidence>
<dbReference type="MEROPS" id="M01.005"/>
<dbReference type="FunFam" id="3.30.2010.30:FF:000002">
    <property type="entry name" value="Putative aminopeptidase N"/>
    <property type="match status" value="1"/>
</dbReference>
<organism evidence="18 19">
    <name type="scientific">Halobacteriovorax marinus (strain ATCC BAA-682 / DSM 15412 / SJ)</name>
    <name type="common">Bacteriovorax marinus</name>
    <dbReference type="NCBI Taxonomy" id="862908"/>
    <lineage>
        <taxon>Bacteria</taxon>
        <taxon>Pseudomonadati</taxon>
        <taxon>Bdellovibrionota</taxon>
        <taxon>Bacteriovoracia</taxon>
        <taxon>Bacteriovoracales</taxon>
        <taxon>Halobacteriovoraceae</taxon>
        <taxon>Halobacteriovorax</taxon>
    </lineage>
</organism>
<dbReference type="PRINTS" id="PR00756">
    <property type="entry name" value="ALADIPTASE"/>
</dbReference>
<dbReference type="InterPro" id="IPR001930">
    <property type="entry name" value="Peptidase_M1"/>
</dbReference>
<evidence type="ECO:0000313" key="19">
    <source>
        <dbReference type="Proteomes" id="UP000008963"/>
    </source>
</evidence>
<evidence type="ECO:0000259" key="16">
    <source>
        <dbReference type="Pfam" id="PF17432"/>
    </source>
</evidence>
<name>E1WYZ2_HALMS</name>
<evidence type="ECO:0000256" key="1">
    <source>
        <dbReference type="ARBA" id="ARBA00000098"/>
    </source>
</evidence>
<dbReference type="InterPro" id="IPR045357">
    <property type="entry name" value="Aminopeptidase_N-like_N"/>
</dbReference>
<evidence type="ECO:0000256" key="9">
    <source>
        <dbReference type="ARBA" id="ARBA00022801"/>
    </source>
</evidence>
<dbReference type="Gene3D" id="3.30.2010.30">
    <property type="match status" value="1"/>
</dbReference>
<keyword evidence="19" id="KW-1185">Reference proteome</keyword>
<evidence type="ECO:0000259" key="15">
    <source>
        <dbReference type="Pfam" id="PF11940"/>
    </source>
</evidence>
<dbReference type="EMBL" id="FQ312005">
    <property type="protein sequence ID" value="CBW26089.1"/>
    <property type="molecule type" value="Genomic_DNA"/>
</dbReference>
<dbReference type="Gene3D" id="1.25.50.10">
    <property type="entry name" value="Peptidase M1, alanyl aminopeptidase, C-terminal domain"/>
    <property type="match status" value="1"/>
</dbReference>
<feature type="domain" description="Peptidase M1 membrane alanine aminopeptidase" evidence="14">
    <location>
        <begin position="232"/>
        <end position="441"/>
    </location>
</feature>
<dbReference type="SUPFAM" id="SSF63737">
    <property type="entry name" value="Leukotriene A4 hydrolase N-terminal domain"/>
    <property type="match status" value="1"/>
</dbReference>
<gene>
    <name evidence="18" type="primary">pepN</name>
    <name evidence="18" type="ordered locus">BMS_1212</name>
</gene>
<dbReference type="InterPro" id="IPR014782">
    <property type="entry name" value="Peptidase_M1_dom"/>
</dbReference>
<sequence length="885" mass="100355">MKDASPQTIFLKDYTPSDYLISKIHLTFDLDDTNTQVISKMNVSANYDFKSLKRDLVLNGEELTLNKIFVDGVELGADQYELIEDGLVIKEVKEEFILEIHNTINPLANKALDGLYKSGSIFCTQNEPEGFRRITYFIDRPDIMAVYTTKVIADKAKYPVLLSNGNPIDSGDLEGGKHFVEWLDPFVKPSYLYALVAGDLGLVQDEFTTMSGRKIDLRIYVDKGNESKCDHAMESLKNSMRWDEEVYGREYDLDIYMIVAVDAFNMGAMENKGLNIFNSAYVLADPKTATDSNFFGVEGVIGHEYFHNWTGNRITCRDWFQLTLKEGLTVFRDQEFSSDMNSRVVNRIANIKTLKSRQFVEDAGPTAHPIKPSSYIEINNFYTMTIYEKGSEVIRMIHTLLGADGFRKGTDKYFELFDGQAVTTEDFIHAMSVANDNYDFTQFKNWYHQAGTPMLDIKTSYNEAAKEYSITVTQSCKPTPGQDEKKPYHMPFGLGLVSKDGADFPLKLKEVFTAQPQIEENILHLTQESETFTFTGIDHEPVPSFNRGFSAPVNLKSDRPLSDFVFLMANDNDEYNRYESAQALAIELMSCLVKDAANGVPLKLDAPFIKAYGELIKDESLDNSFKALILDIPSEGILHQAQDVVDFENTFKVRKFVKETLAKTYEQELSAIYDSLNVDKEYSLSPEAMGERELKNLVLGLLLSTGNSKYDDLAYEQFVKATNMTDEFAALTMIIHSDSKYADEVIEKFFIKWKHETLVMQKWLTAQASARGEKTLGRVKELLSNEVYDKSVPNLVRSLIGTFTANYTEFHNTSGVGYEFITNQIIDIDKLNPQMASRLAGSFKDYKRLPSDLKALVKTSLERILAEKDISRNVYEIVSKTHADS</sequence>
<dbReference type="InterPro" id="IPR042097">
    <property type="entry name" value="Aminopeptidase_N-like_N_sf"/>
</dbReference>
<evidence type="ECO:0000256" key="2">
    <source>
        <dbReference type="ARBA" id="ARBA00001947"/>
    </source>
</evidence>
<protein>
    <recommendedName>
        <fullName evidence="5">Aminopeptidase N</fullName>
        <ecNumber evidence="4">3.4.11.2</ecNumber>
    </recommendedName>
    <alternativeName>
        <fullName evidence="12">Alpha-aminoacylpeptide hydrolase</fullName>
    </alternativeName>
</protein>
<dbReference type="Pfam" id="PF17900">
    <property type="entry name" value="Peptidase_M1_N"/>
    <property type="match status" value="1"/>
</dbReference>
<evidence type="ECO:0000256" key="8">
    <source>
        <dbReference type="ARBA" id="ARBA00022723"/>
    </source>
</evidence>
<evidence type="ECO:0000256" key="10">
    <source>
        <dbReference type="ARBA" id="ARBA00022833"/>
    </source>
</evidence>
<dbReference type="AlphaFoldDB" id="E1WYZ2"/>
<dbReference type="Pfam" id="PF17432">
    <property type="entry name" value="DUF3458_C"/>
    <property type="match status" value="1"/>
</dbReference>
<dbReference type="HOGENOM" id="CLU_007993_2_0_7"/>
<evidence type="ECO:0000256" key="12">
    <source>
        <dbReference type="ARBA" id="ARBA00029840"/>
    </source>
</evidence>
<dbReference type="Gene3D" id="1.10.390.10">
    <property type="entry name" value="Neutral Protease Domain 2"/>
    <property type="match status" value="1"/>
</dbReference>
<proteinExistence type="inferred from homology"/>
<evidence type="ECO:0000256" key="4">
    <source>
        <dbReference type="ARBA" id="ARBA00012564"/>
    </source>
</evidence>
<keyword evidence="10" id="KW-0862">Zinc</keyword>
<dbReference type="NCBIfam" id="TIGR02414">
    <property type="entry name" value="pepN_proteo"/>
    <property type="match status" value="1"/>
</dbReference>
<dbReference type="PATRIC" id="fig|862908.3.peg.1154"/>